<gene>
    <name evidence="3" type="ORF">GCM10010276_63420</name>
</gene>
<proteinExistence type="inferred from homology"/>
<keyword evidence="4" id="KW-1185">Reference proteome</keyword>
<dbReference type="Gene3D" id="3.10.129.10">
    <property type="entry name" value="Hotdog Thioesterase"/>
    <property type="match status" value="1"/>
</dbReference>
<reference evidence="3 4" key="1">
    <citation type="journal article" date="2019" name="Int. J. Syst. Evol. Microbiol.">
        <title>The Global Catalogue of Microorganisms (GCM) 10K type strain sequencing project: providing services to taxonomists for standard genome sequencing and annotation.</title>
        <authorList>
            <consortium name="The Broad Institute Genomics Platform"/>
            <consortium name="The Broad Institute Genome Sequencing Center for Infectious Disease"/>
            <person name="Wu L."/>
            <person name="Ma J."/>
        </authorList>
    </citation>
    <scope>NUCLEOTIDE SEQUENCE [LARGE SCALE GENOMIC DNA]</scope>
    <source>
        <strain evidence="3 4">JCM 4395</strain>
    </source>
</reference>
<organism evidence="3 4">
    <name type="scientific">Streptomyces longisporus</name>
    <dbReference type="NCBI Taxonomy" id="1948"/>
    <lineage>
        <taxon>Bacteria</taxon>
        <taxon>Bacillati</taxon>
        <taxon>Actinomycetota</taxon>
        <taxon>Actinomycetes</taxon>
        <taxon>Kitasatosporales</taxon>
        <taxon>Streptomycetaceae</taxon>
        <taxon>Streptomyces</taxon>
    </lineage>
</organism>
<comment type="similarity">
    <text evidence="1">Belongs to the enoyl-CoA hydratase/isomerase family.</text>
</comment>
<evidence type="ECO:0000313" key="3">
    <source>
        <dbReference type="EMBL" id="GAA2509045.1"/>
    </source>
</evidence>
<comment type="caution">
    <text evidence="3">The sequence shown here is derived from an EMBL/GenBank/DDBJ whole genome shotgun (WGS) entry which is preliminary data.</text>
</comment>
<evidence type="ECO:0000259" key="2">
    <source>
        <dbReference type="Pfam" id="PF01575"/>
    </source>
</evidence>
<dbReference type="PANTHER" id="PTHR42993">
    <property type="entry name" value="MAOC-LIKE DEHYDRATASE DOMAIN-CONTAINING PROTEIN"/>
    <property type="match status" value="1"/>
</dbReference>
<dbReference type="EMBL" id="BAAASG010000015">
    <property type="protein sequence ID" value="GAA2509045.1"/>
    <property type="molecule type" value="Genomic_DNA"/>
</dbReference>
<feature type="domain" description="MaoC-like" evidence="2">
    <location>
        <begin position="20"/>
        <end position="137"/>
    </location>
</feature>
<dbReference type="SUPFAM" id="SSF54637">
    <property type="entry name" value="Thioesterase/thiol ester dehydrase-isomerase"/>
    <property type="match status" value="1"/>
</dbReference>
<dbReference type="InterPro" id="IPR039375">
    <property type="entry name" value="NodN-like"/>
</dbReference>
<dbReference type="InterPro" id="IPR002539">
    <property type="entry name" value="MaoC-like_dom"/>
</dbReference>
<dbReference type="InterPro" id="IPR029069">
    <property type="entry name" value="HotDog_dom_sf"/>
</dbReference>
<sequence>MGGRDMAEPRIFTSADELKAAVGEQLGYTDWLEIDQKRIDLFAEATGDHQWIHVDPEKAATGPFKTTIAHGYLTLSLLPLFGPQLISVEGVKMGVNYGTNKVRFPAPVPVGSRLRATGRISSVEDVPGGVQLAVAYTVEREGGDKPVCVAESVARFYV</sequence>
<dbReference type="Proteomes" id="UP001501777">
    <property type="component" value="Unassembled WGS sequence"/>
</dbReference>
<protein>
    <submittedName>
        <fullName evidence="3">MaoC family dehydratase</fullName>
    </submittedName>
</protein>
<name>A0ABN3MUN1_STRLO</name>
<evidence type="ECO:0000256" key="1">
    <source>
        <dbReference type="ARBA" id="ARBA00005254"/>
    </source>
</evidence>
<dbReference type="Pfam" id="PF01575">
    <property type="entry name" value="MaoC_dehydratas"/>
    <property type="match status" value="1"/>
</dbReference>
<accession>A0ABN3MUN1</accession>
<evidence type="ECO:0000313" key="4">
    <source>
        <dbReference type="Proteomes" id="UP001501777"/>
    </source>
</evidence>
<dbReference type="PANTHER" id="PTHR42993:SF1">
    <property type="entry name" value="MAOC-LIKE DEHYDRATASE DOMAIN-CONTAINING PROTEIN"/>
    <property type="match status" value="1"/>
</dbReference>
<dbReference type="CDD" id="cd03450">
    <property type="entry name" value="NodN"/>
    <property type="match status" value="1"/>
</dbReference>